<name>A0A655PM37_VIBCL</name>
<protein>
    <submittedName>
        <fullName evidence="1">Uncharacterized protein</fullName>
    </submittedName>
</protein>
<evidence type="ECO:0000313" key="1">
    <source>
        <dbReference type="EMBL" id="CSA24428.1"/>
    </source>
</evidence>
<proteinExistence type="predicted"/>
<evidence type="ECO:0000313" key="2">
    <source>
        <dbReference type="Proteomes" id="UP000044806"/>
    </source>
</evidence>
<dbReference type="EMBL" id="CWOW01000004">
    <property type="protein sequence ID" value="CSA24428.1"/>
    <property type="molecule type" value="Genomic_DNA"/>
</dbReference>
<organism evidence="1 2">
    <name type="scientific">Vibrio cholerae</name>
    <dbReference type="NCBI Taxonomy" id="666"/>
    <lineage>
        <taxon>Bacteria</taxon>
        <taxon>Pseudomonadati</taxon>
        <taxon>Pseudomonadota</taxon>
        <taxon>Gammaproteobacteria</taxon>
        <taxon>Vibrionales</taxon>
        <taxon>Vibrionaceae</taxon>
        <taxon>Vibrio</taxon>
    </lineage>
</organism>
<sequence length="136" mass="15177">MLVALNAGKAIIVHSEMLIVANHFGVIMLNQRIPIFLCMQQNLFAARLILKTQFVVALPLVSLSAQHGFGFVVRQGVRRGIGRMIRTTCDDGLIRIAIQERNNHFMANSRNRHTTVLATSPFLCHSHPARAFFVAT</sequence>
<dbReference type="Proteomes" id="UP000044806">
    <property type="component" value="Unassembled WGS sequence"/>
</dbReference>
<reference evidence="1 2" key="1">
    <citation type="submission" date="2015-07" db="EMBL/GenBank/DDBJ databases">
        <authorList>
            <consortium name="Pathogen Informatics"/>
        </authorList>
    </citation>
    <scope>NUCLEOTIDE SEQUENCE [LARGE SCALE GENOMIC DNA]</scope>
    <source>
        <strain evidence="1 2">A51</strain>
    </source>
</reference>
<dbReference type="AlphaFoldDB" id="A0A655PM37"/>
<gene>
    <name evidence="1" type="ORF">ERS013165_01110</name>
</gene>
<accession>A0A655PM37</accession>